<dbReference type="EMBL" id="FMVF01000005">
    <property type="protein sequence ID" value="SCY34160.1"/>
    <property type="molecule type" value="Genomic_DNA"/>
</dbReference>
<dbReference type="Proteomes" id="UP000199354">
    <property type="component" value="Unassembled WGS sequence"/>
</dbReference>
<dbReference type="Pfam" id="PF13585">
    <property type="entry name" value="CHU_C"/>
    <property type="match status" value="1"/>
</dbReference>
<sequence>MKLFLHRTFLVVFFCLICSNMAQAQLANFTLSLTKTDETCTGNGTINFTVTNTTPGANMVFAVYLLPNTTTPVTTTQALLVDGLAAGNYRVIATQTLDGQTNAQQQDIVIHPLVVPLTYYLSGNSVCNVGTITVGVNQGTAVGYEIISGPVIVPEQTSHVFTNLLPGEYVVRVHDACGDAVVQTFTLVNPPHTFALDQLKPAQCQLVDCNTITLAHTLTAVLGTISYPVTIQYTVHPPSGPAIVLSQTVPAGNFQEQEFTMALPFYHNQSYTIDAVITDHCGYVTTSIGNPVNERLTASMNSNPTICPRNFSIEACQFVPPVTLNFVSAPPGFNPSLFSAAYPGPYATVPIVYQSNDVNELPQGSYTVALTDACSRSAQASFTVTEPVEPGYSMLPQTCGFGQISMPGQNGTPVAQVVITAAPAAFTQTLPYNASAHVNNGSFMMEQLPSGSYTFSVTSICGQTYQYNITIPPSGSQPVLISYLRGCADGQTSVRIGVQNSRVTQVIFNAAPTDFPYALPYDASALIFAEDGRFYMNGLPQGTYNLFVKDECGQRTITIQMPGYATVNNTVDVDANCGSFNVYVNYASNEPNAPHSYWLQKYDPATGLWMHPITGVATTADAEPEPQTALLLINQVMTLNIASIGTFRVVKLHKTYGNGQDDLVPCVIPIKEFVFTGGPQILDANLLPCATNPGQVAIVAQGIAPLSYYITTKDGQPFYVDNGTSNVFTGLTPGIYNFQVRDVCQNIVNRLFDFGSIPPPSIVQSILCDGQNGQLAVHGFDFLNFQWWNAANPGVILSTTSSLSFAPFSAALHAGTYVVRIYSTQSGFCTDQTVSYTIPPAGTAPFAGNDTTSDLCGIATTVDLFEHLDGAFHPGGIWEELTGSGMMVGHSWLPMNIPYGTYRFRYTVTGLCGASDSAEVTFHFNPVPDTPVAGANVPVCAAHTIALTASTVLGATYQWTGPNGFTSVEQNPTIANASAANAGVYSVVARLGNCESEAATVTVDVNPSPQFTVVAACVGNAFQASVVPVPGSFDVGAATYEWTGPESFTASENPIVITGAAQGTYTVTVTVDGCPTMQDVVVENTQCAIPAGVSPNHDGNNDTFDLTGFGVLQFKIYSRYGRMVFEQEDYSNQWYGQDFNGNRLPDATYYYYIRLKTGEERTGWVYVIR</sequence>
<dbReference type="OrthoDB" id="601690at2"/>
<proteinExistence type="predicted"/>
<dbReference type="InterPro" id="IPR013783">
    <property type="entry name" value="Ig-like_fold"/>
</dbReference>
<dbReference type="Gene3D" id="2.60.40.10">
    <property type="entry name" value="Immunoglobulins"/>
    <property type="match status" value="2"/>
</dbReference>
<protein>
    <submittedName>
        <fullName evidence="2">Gliding motility-associated C-terminal domain-containing protein</fullName>
    </submittedName>
</protein>
<evidence type="ECO:0000256" key="1">
    <source>
        <dbReference type="SAM" id="SignalP"/>
    </source>
</evidence>
<dbReference type="InterPro" id="IPR026341">
    <property type="entry name" value="T9SS_type_B"/>
</dbReference>
<reference evidence="2 3" key="1">
    <citation type="submission" date="2016-10" db="EMBL/GenBank/DDBJ databases">
        <authorList>
            <person name="de Groot N.N."/>
        </authorList>
    </citation>
    <scope>NUCLEOTIDE SEQUENCE [LARGE SCALE GENOMIC DNA]</scope>
    <source>
        <strain evidence="2 3">CGMCC 1.7031</strain>
    </source>
</reference>
<dbReference type="AlphaFoldDB" id="A0A1G5F5I8"/>
<feature type="signal peptide" evidence="1">
    <location>
        <begin position="1"/>
        <end position="24"/>
    </location>
</feature>
<dbReference type="STRING" id="490189.SAMN02927903_01165"/>
<dbReference type="NCBIfam" id="TIGR04131">
    <property type="entry name" value="Bac_Flav_CTERM"/>
    <property type="match status" value="1"/>
</dbReference>
<evidence type="ECO:0000313" key="3">
    <source>
        <dbReference type="Proteomes" id="UP000199354"/>
    </source>
</evidence>
<feature type="chain" id="PRO_5011654484" evidence="1">
    <location>
        <begin position="25"/>
        <end position="1169"/>
    </location>
</feature>
<accession>A0A1G5F5I8</accession>
<keyword evidence="1" id="KW-0732">Signal</keyword>
<organism evidence="2 3">
    <name type="scientific">Flavobacterium caeni</name>
    <dbReference type="NCBI Taxonomy" id="490189"/>
    <lineage>
        <taxon>Bacteria</taxon>
        <taxon>Pseudomonadati</taxon>
        <taxon>Bacteroidota</taxon>
        <taxon>Flavobacteriia</taxon>
        <taxon>Flavobacteriales</taxon>
        <taxon>Flavobacteriaceae</taxon>
        <taxon>Flavobacterium</taxon>
    </lineage>
</organism>
<keyword evidence="3" id="KW-1185">Reference proteome</keyword>
<evidence type="ECO:0000313" key="2">
    <source>
        <dbReference type="EMBL" id="SCY34160.1"/>
    </source>
</evidence>
<gene>
    <name evidence="2" type="ORF">SAMN02927903_01165</name>
</gene>
<name>A0A1G5F5I8_9FLAO</name>